<feature type="transmembrane region" description="Helical" evidence="1">
    <location>
        <begin position="62"/>
        <end position="84"/>
    </location>
</feature>
<keyword evidence="3" id="KW-1185">Reference proteome</keyword>
<name>E0I5F0_9BACL</name>
<accession>E0I5F0</accession>
<evidence type="ECO:0000256" key="1">
    <source>
        <dbReference type="SAM" id="Phobius"/>
    </source>
</evidence>
<keyword evidence="1" id="KW-0472">Membrane</keyword>
<evidence type="ECO:0000313" key="2">
    <source>
        <dbReference type="EMBL" id="EFM12192.1"/>
    </source>
</evidence>
<dbReference type="OrthoDB" id="2969627at2"/>
<keyword evidence="1" id="KW-1133">Transmembrane helix</keyword>
<proteinExistence type="predicted"/>
<evidence type="ECO:0000313" key="3">
    <source>
        <dbReference type="Proteomes" id="UP000005387"/>
    </source>
</evidence>
<dbReference type="RefSeq" id="WP_006036887.1">
    <property type="nucleotide sequence ID" value="NZ_AEDD01000002.1"/>
</dbReference>
<dbReference type="Pfam" id="PF11345">
    <property type="entry name" value="DUF3147"/>
    <property type="match status" value="1"/>
</dbReference>
<dbReference type="AlphaFoldDB" id="E0I5F0"/>
<organism evidence="2 3">
    <name type="scientific">Paenibacillus curdlanolyticus YK9</name>
    <dbReference type="NCBI Taxonomy" id="717606"/>
    <lineage>
        <taxon>Bacteria</taxon>
        <taxon>Bacillati</taxon>
        <taxon>Bacillota</taxon>
        <taxon>Bacilli</taxon>
        <taxon>Bacillales</taxon>
        <taxon>Paenibacillaceae</taxon>
        <taxon>Paenibacillus</taxon>
    </lineage>
</organism>
<evidence type="ECO:0008006" key="4">
    <source>
        <dbReference type="Google" id="ProtNLM"/>
    </source>
</evidence>
<dbReference type="STRING" id="717606.PaecuDRAFT_0872"/>
<dbReference type="eggNOG" id="ENOG50331ZR">
    <property type="taxonomic scope" value="Bacteria"/>
</dbReference>
<keyword evidence="1" id="KW-0812">Transmembrane</keyword>
<protein>
    <recommendedName>
        <fullName evidence="4">DUF3147 family protein</fullName>
    </recommendedName>
</protein>
<reference evidence="2 3" key="1">
    <citation type="submission" date="2010-07" db="EMBL/GenBank/DDBJ databases">
        <title>The draft genome of Paenibacillus curdlanolyticus YK9.</title>
        <authorList>
            <consortium name="US DOE Joint Genome Institute (JGI-PGF)"/>
            <person name="Lucas S."/>
            <person name="Copeland A."/>
            <person name="Lapidus A."/>
            <person name="Cheng J.-F."/>
            <person name="Bruce D."/>
            <person name="Goodwin L."/>
            <person name="Pitluck S."/>
            <person name="Land M.L."/>
            <person name="Hauser L."/>
            <person name="Chang Y.-J."/>
            <person name="Jeffries C."/>
            <person name="Anderson I.J."/>
            <person name="Johnson E."/>
            <person name="Loganathan U."/>
            <person name="Mulhopadhyay B."/>
            <person name="Kyrpides N."/>
            <person name="Woyke T.J."/>
        </authorList>
    </citation>
    <scope>NUCLEOTIDE SEQUENCE [LARGE SCALE GENOMIC DNA]</scope>
    <source>
        <strain evidence="2 3">YK9</strain>
    </source>
</reference>
<sequence>MGFKESALRFLLGGIAVVLSYFASIALPWKALGGIFATFPAVMVVAVLMVGVKQGSQKAAEIAKGSVFGMSGCAVCVLTVLGMLQATGLWWLSMVLGLICWFSSAFLIYKLRHAAKTRAHQRTL</sequence>
<feature type="transmembrane region" description="Helical" evidence="1">
    <location>
        <begin position="90"/>
        <end position="109"/>
    </location>
</feature>
<dbReference type="Proteomes" id="UP000005387">
    <property type="component" value="Unassembled WGS sequence"/>
</dbReference>
<feature type="transmembrane region" description="Helical" evidence="1">
    <location>
        <begin position="7"/>
        <end position="25"/>
    </location>
</feature>
<dbReference type="InterPro" id="IPR021493">
    <property type="entry name" value="DUF3147"/>
</dbReference>
<gene>
    <name evidence="2" type="ORF">PaecuDRAFT_0872</name>
</gene>
<dbReference type="EMBL" id="AEDD01000002">
    <property type="protein sequence ID" value="EFM12192.1"/>
    <property type="molecule type" value="Genomic_DNA"/>
</dbReference>
<feature type="transmembrane region" description="Helical" evidence="1">
    <location>
        <begin position="31"/>
        <end position="50"/>
    </location>
</feature>